<evidence type="ECO:0000313" key="3">
    <source>
        <dbReference type="Proteomes" id="UP000721861"/>
    </source>
</evidence>
<feature type="transmembrane region" description="Helical" evidence="1">
    <location>
        <begin position="31"/>
        <end position="49"/>
    </location>
</feature>
<protein>
    <submittedName>
        <fullName evidence="2">Uncharacterized protein</fullName>
    </submittedName>
</protein>
<gene>
    <name evidence="2" type="ORF">KEM09_15950</name>
</gene>
<sequence>MNIYKFLSVIYYIGMALVFLGILMHMSGLTYGAWCFAGGAVIMVAIRLYNRMVGKPENQRVYTIMLYSAVLLLPAAWAMLTHRRYWIIFIILTAILDTYASYRRIKK</sequence>
<feature type="transmembrane region" description="Helical" evidence="1">
    <location>
        <begin position="7"/>
        <end position="25"/>
    </location>
</feature>
<feature type="transmembrane region" description="Helical" evidence="1">
    <location>
        <begin position="85"/>
        <end position="102"/>
    </location>
</feature>
<proteinExistence type="predicted"/>
<evidence type="ECO:0000256" key="1">
    <source>
        <dbReference type="SAM" id="Phobius"/>
    </source>
</evidence>
<accession>A0ABS5KDN4</accession>
<dbReference type="EMBL" id="JAGUCN010000019">
    <property type="protein sequence ID" value="MBS2212912.1"/>
    <property type="molecule type" value="Genomic_DNA"/>
</dbReference>
<reference evidence="2 3" key="1">
    <citation type="journal article" date="2014" name="Int. J. Syst. Evol. Microbiol.">
        <title>Carboxylicivirga gen. nov. in the family Marinilabiliaceae with two novel species, Carboxylicivirga mesophila sp. nov. and Carboxylicivirga taeanensis sp. nov., and reclassification of Cytophaga fermentans as Saccharicrinis fermentans gen. nov., comb. nov.</title>
        <authorList>
            <person name="Yang S.H."/>
            <person name="Seo H.S."/>
            <person name="Woo J.H."/>
            <person name="Oh H.M."/>
            <person name="Jang H."/>
            <person name="Lee J.H."/>
            <person name="Kim S.J."/>
            <person name="Kwon K.K."/>
        </authorList>
    </citation>
    <scope>NUCLEOTIDE SEQUENCE [LARGE SCALE GENOMIC DNA]</scope>
    <source>
        <strain evidence="2 3">JCM 18290</strain>
    </source>
</reference>
<name>A0ABS5KDN4_9BACT</name>
<organism evidence="2 3">
    <name type="scientific">Carboxylicivirga mesophila</name>
    <dbReference type="NCBI Taxonomy" id="1166478"/>
    <lineage>
        <taxon>Bacteria</taxon>
        <taxon>Pseudomonadati</taxon>
        <taxon>Bacteroidota</taxon>
        <taxon>Bacteroidia</taxon>
        <taxon>Marinilabiliales</taxon>
        <taxon>Marinilabiliaceae</taxon>
        <taxon>Carboxylicivirga</taxon>
    </lineage>
</organism>
<evidence type="ECO:0000313" key="2">
    <source>
        <dbReference type="EMBL" id="MBS2212912.1"/>
    </source>
</evidence>
<keyword evidence="1" id="KW-1133">Transmembrane helix</keyword>
<dbReference type="RefSeq" id="WP_212229804.1">
    <property type="nucleotide sequence ID" value="NZ_JAGUCN010000019.1"/>
</dbReference>
<dbReference type="Proteomes" id="UP000721861">
    <property type="component" value="Unassembled WGS sequence"/>
</dbReference>
<comment type="caution">
    <text evidence="2">The sequence shown here is derived from an EMBL/GenBank/DDBJ whole genome shotgun (WGS) entry which is preliminary data.</text>
</comment>
<keyword evidence="1" id="KW-0472">Membrane</keyword>
<keyword evidence="1" id="KW-0812">Transmembrane</keyword>
<feature type="transmembrane region" description="Helical" evidence="1">
    <location>
        <begin position="61"/>
        <end position="79"/>
    </location>
</feature>
<keyword evidence="3" id="KW-1185">Reference proteome</keyword>